<dbReference type="EMBL" id="JAOSHN010000017">
    <property type="protein sequence ID" value="MCU7380939.1"/>
    <property type="molecule type" value="Genomic_DNA"/>
</dbReference>
<keyword evidence="2" id="KW-1185">Reference proteome</keyword>
<comment type="caution">
    <text evidence="1">The sequence shown here is derived from an EMBL/GenBank/DDBJ whole genome shotgun (WGS) entry which is preliminary data.</text>
</comment>
<evidence type="ECO:0000313" key="2">
    <source>
        <dbReference type="Proteomes" id="UP001065549"/>
    </source>
</evidence>
<reference evidence="1" key="1">
    <citation type="submission" date="2022-09" db="EMBL/GenBank/DDBJ databases">
        <title>Culturomic study of gut microbiota in children with autism spectrum disorder.</title>
        <authorList>
            <person name="Efimov B.A."/>
            <person name="Chaplin A.V."/>
            <person name="Sokolova S.R."/>
            <person name="Pikina A.P."/>
            <person name="Korzhanova M."/>
            <person name="Belova V."/>
            <person name="Korostin D."/>
        </authorList>
    </citation>
    <scope>NUCLEOTIDE SEQUENCE</scope>
    <source>
        <strain evidence="1">ASD5510</strain>
    </source>
</reference>
<name>A0A9J6QZH7_9FIRM</name>
<protein>
    <submittedName>
        <fullName evidence="1">Uncharacterized protein</fullName>
    </submittedName>
</protein>
<gene>
    <name evidence="1" type="ORF">OBO34_21730</name>
</gene>
<dbReference type="AlphaFoldDB" id="A0A9J6QZH7"/>
<proteinExistence type="predicted"/>
<dbReference type="RefSeq" id="WP_148399093.1">
    <property type="nucleotide sequence ID" value="NZ_JAJAGH010000022.1"/>
</dbReference>
<organism evidence="1 2">
    <name type="scientific">Hominibacterium faecale</name>
    <dbReference type="NCBI Taxonomy" id="2839743"/>
    <lineage>
        <taxon>Bacteria</taxon>
        <taxon>Bacillati</taxon>
        <taxon>Bacillota</taxon>
        <taxon>Clostridia</taxon>
        <taxon>Peptostreptococcales</taxon>
        <taxon>Anaerovoracaceae</taxon>
        <taxon>Hominibacterium</taxon>
    </lineage>
</organism>
<sequence length="114" mass="13212">MKVDVLGTEYTIEFRKQSDDPTLKDRDGYFDHSVCVLVVDEMTEHANDPNAVRDLMNYRKQVVRHEIIHAFLFESGLHGSSMGTENWATNEEMIDWLALQSPKLFKAFKQAECM</sequence>
<dbReference type="Proteomes" id="UP001065549">
    <property type="component" value="Unassembled WGS sequence"/>
</dbReference>
<evidence type="ECO:0000313" key="1">
    <source>
        <dbReference type="EMBL" id="MCU7380939.1"/>
    </source>
</evidence>
<accession>A0A9J6QZH7</accession>